<dbReference type="AlphaFoldDB" id="A0A972JJU0"/>
<gene>
    <name evidence="2" type="ORF">HC757_00350</name>
</gene>
<evidence type="ECO:0000313" key="2">
    <source>
        <dbReference type="EMBL" id="NMH63637.1"/>
    </source>
</evidence>
<proteinExistence type="predicted"/>
<organism evidence="2 3">
    <name type="scientific">Shewanella salipaludis</name>
    <dbReference type="NCBI Taxonomy" id="2723052"/>
    <lineage>
        <taxon>Bacteria</taxon>
        <taxon>Pseudomonadati</taxon>
        <taxon>Pseudomonadota</taxon>
        <taxon>Gammaproteobacteria</taxon>
        <taxon>Alteromonadales</taxon>
        <taxon>Shewanellaceae</taxon>
        <taxon>Shewanella</taxon>
    </lineage>
</organism>
<dbReference type="PANTHER" id="PTHR43792:SF13">
    <property type="entry name" value="ACETYLTRANSFERASE"/>
    <property type="match status" value="1"/>
</dbReference>
<dbReference type="Pfam" id="PF13302">
    <property type="entry name" value="Acetyltransf_3"/>
    <property type="match status" value="1"/>
</dbReference>
<dbReference type="InterPro" id="IPR051531">
    <property type="entry name" value="N-acetyltransferase"/>
</dbReference>
<dbReference type="GO" id="GO:0016747">
    <property type="term" value="F:acyltransferase activity, transferring groups other than amino-acyl groups"/>
    <property type="evidence" value="ECO:0007669"/>
    <property type="project" value="InterPro"/>
</dbReference>
<feature type="domain" description="N-acetyltransferase" evidence="1">
    <location>
        <begin position="11"/>
        <end position="165"/>
    </location>
</feature>
<dbReference type="EMBL" id="JAAXYH010000001">
    <property type="protein sequence ID" value="NMH63637.1"/>
    <property type="molecule type" value="Genomic_DNA"/>
</dbReference>
<comment type="caution">
    <text evidence="2">The sequence shown here is derived from an EMBL/GenBank/DDBJ whole genome shotgun (WGS) entry which is preliminary data.</text>
</comment>
<dbReference type="SUPFAM" id="SSF55729">
    <property type="entry name" value="Acyl-CoA N-acyltransferases (Nat)"/>
    <property type="match status" value="1"/>
</dbReference>
<evidence type="ECO:0000313" key="3">
    <source>
        <dbReference type="Proteomes" id="UP000737113"/>
    </source>
</evidence>
<dbReference type="Proteomes" id="UP000737113">
    <property type="component" value="Unassembled WGS sequence"/>
</dbReference>
<reference evidence="2" key="1">
    <citation type="submission" date="2020-04" db="EMBL/GenBank/DDBJ databases">
        <title>Description of Shewanella salipaludis sp. nov., isolated from a salt marsh.</title>
        <authorList>
            <person name="Park S."/>
            <person name="Yoon J.-H."/>
        </authorList>
    </citation>
    <scope>NUCLEOTIDE SEQUENCE</scope>
    <source>
        <strain evidence="2">SHSM-M6</strain>
    </source>
</reference>
<dbReference type="Gene3D" id="3.40.630.30">
    <property type="match status" value="1"/>
</dbReference>
<accession>A0A972JJU0</accession>
<name>A0A972JJU0_9GAMM</name>
<evidence type="ECO:0000259" key="1">
    <source>
        <dbReference type="PROSITE" id="PS51186"/>
    </source>
</evidence>
<protein>
    <submittedName>
        <fullName evidence="2">GNAT family N-acetyltransferase</fullName>
    </submittedName>
</protein>
<dbReference type="PANTHER" id="PTHR43792">
    <property type="entry name" value="GNAT FAMILY, PUTATIVE (AFU_ORTHOLOGUE AFUA_3G00765)-RELATED-RELATED"/>
    <property type="match status" value="1"/>
</dbReference>
<keyword evidence="3" id="KW-1185">Reference proteome</keyword>
<dbReference type="InterPro" id="IPR000182">
    <property type="entry name" value="GNAT_dom"/>
</dbReference>
<sequence>MELISSSAVHIRIELETPLLLAEKLNATVSNNWPSGEYDRDAMEFFLSCFENGGEASQGWYGWYAINIDPVSGERTLIGSGGYFGPPDSNGMVEIGYSVLPEWQRRGYATEIVNTLVSHASSFEKINSIVAHTSPENEASKKVLISNGFREVGVDDGNLRFEHVS</sequence>
<dbReference type="PROSITE" id="PS51186">
    <property type="entry name" value="GNAT"/>
    <property type="match status" value="1"/>
</dbReference>
<dbReference type="InterPro" id="IPR016181">
    <property type="entry name" value="Acyl_CoA_acyltransferase"/>
</dbReference>
<dbReference type="CDD" id="cd04301">
    <property type="entry name" value="NAT_SF"/>
    <property type="match status" value="1"/>
</dbReference>